<evidence type="ECO:0000313" key="3">
    <source>
        <dbReference type="Proteomes" id="UP000887565"/>
    </source>
</evidence>
<dbReference type="Proteomes" id="UP000887565">
    <property type="component" value="Unplaced"/>
</dbReference>
<feature type="compositionally biased region" description="Low complexity" evidence="1">
    <location>
        <begin position="299"/>
        <end position="309"/>
    </location>
</feature>
<dbReference type="AlphaFoldDB" id="A0A915HJG2"/>
<organism evidence="3 4">
    <name type="scientific">Romanomermis culicivorax</name>
    <name type="common">Nematode worm</name>
    <dbReference type="NCBI Taxonomy" id="13658"/>
    <lineage>
        <taxon>Eukaryota</taxon>
        <taxon>Metazoa</taxon>
        <taxon>Ecdysozoa</taxon>
        <taxon>Nematoda</taxon>
        <taxon>Enoplea</taxon>
        <taxon>Dorylaimia</taxon>
        <taxon>Mermithida</taxon>
        <taxon>Mermithoidea</taxon>
        <taxon>Mermithidae</taxon>
        <taxon>Romanomermis</taxon>
    </lineage>
</organism>
<name>A0A915HJG2_ROMCU</name>
<evidence type="ECO:0000256" key="1">
    <source>
        <dbReference type="SAM" id="MobiDB-lite"/>
    </source>
</evidence>
<protein>
    <submittedName>
        <fullName evidence="4">Uncharacterized protein</fullName>
    </submittedName>
</protein>
<keyword evidence="3" id="KW-1185">Reference proteome</keyword>
<feature type="region of interest" description="Disordered" evidence="1">
    <location>
        <begin position="19"/>
        <end position="118"/>
    </location>
</feature>
<evidence type="ECO:0000256" key="2">
    <source>
        <dbReference type="SAM" id="SignalP"/>
    </source>
</evidence>
<feature type="compositionally biased region" description="Basic residues" evidence="1">
    <location>
        <begin position="106"/>
        <end position="118"/>
    </location>
</feature>
<feature type="compositionally biased region" description="Basic residues" evidence="1">
    <location>
        <begin position="368"/>
        <end position="377"/>
    </location>
</feature>
<dbReference type="WBParaSite" id="nRc.2.0.1.t01794-RA">
    <property type="protein sequence ID" value="nRc.2.0.1.t01794-RA"/>
    <property type="gene ID" value="nRc.2.0.1.g01794"/>
</dbReference>
<proteinExistence type="predicted"/>
<accession>A0A915HJG2</accession>
<feature type="compositionally biased region" description="Basic and acidic residues" evidence="1">
    <location>
        <begin position="19"/>
        <end position="43"/>
    </location>
</feature>
<evidence type="ECO:0000313" key="4">
    <source>
        <dbReference type="WBParaSite" id="nRc.2.0.1.t01794-RA"/>
    </source>
</evidence>
<sequence length="431" mass="49904">MNYSLVIWAVLALIAVASSHRDESESRSEEHPEPVFEMERGDHYPSPWDEDQGDSRRKFESDDDFEGDRWSELESRRRHHRRRGEEGSSSEEHPPRKWSSGEFEHRRHHGRWHPGRRHHRRHFPFRRHHRRHGCRRRFHHHCPKHGAWQESACLWPGQETKIPESCHANFSAFLPKAVAEYYKNKAQEFKSVVETLFKKRGITKACGFCSKKLACRKRKFWKKHGCKPIEFAFVKEECQEDNNACELSLVDGACPPPIPQKKAVKHNKLVARRRHFRHKGPMEFHGRRFGFEQSHLEWNNEQGESNSEESASHETSSENGSSESGQNGAATITPATDGTKDANATLRRSARSAENEWESGNQEFGEGHHRRHGDHHHKRYSPFIPLWHCVKSKQGDKCLCCCGGYFPDADTGKCIAVQGGNRFPPIPIGAW</sequence>
<feature type="compositionally biased region" description="Basic and acidic residues" evidence="1">
    <location>
        <begin position="83"/>
        <end position="95"/>
    </location>
</feature>
<feature type="region of interest" description="Disordered" evidence="1">
    <location>
        <begin position="299"/>
        <end position="377"/>
    </location>
</feature>
<feature type="compositionally biased region" description="Low complexity" evidence="1">
    <location>
        <begin position="317"/>
        <end position="330"/>
    </location>
</feature>
<feature type="chain" id="PRO_5037526366" evidence="2">
    <location>
        <begin position="20"/>
        <end position="431"/>
    </location>
</feature>
<feature type="signal peptide" evidence="2">
    <location>
        <begin position="1"/>
        <end position="19"/>
    </location>
</feature>
<keyword evidence="2" id="KW-0732">Signal</keyword>
<reference evidence="4" key="1">
    <citation type="submission" date="2022-11" db="UniProtKB">
        <authorList>
            <consortium name="WormBaseParasite"/>
        </authorList>
    </citation>
    <scope>IDENTIFICATION</scope>
</reference>